<organism evidence="5 6">
    <name type="scientific">Erythrobacter dokdonensis DSW-74</name>
    <dbReference type="NCBI Taxonomy" id="1300349"/>
    <lineage>
        <taxon>Bacteria</taxon>
        <taxon>Pseudomonadati</taxon>
        <taxon>Pseudomonadota</taxon>
        <taxon>Alphaproteobacteria</taxon>
        <taxon>Sphingomonadales</taxon>
        <taxon>Erythrobacteraceae</taxon>
        <taxon>Erythrobacter/Porphyrobacter group</taxon>
        <taxon>Erythrobacter</taxon>
    </lineage>
</organism>
<reference evidence="5 6" key="1">
    <citation type="submission" date="2016-06" db="EMBL/GenBank/DDBJ databases">
        <title>Genome sequence of Porphyrobacter dokdonensis DSW-74.</title>
        <authorList>
            <person name="Kim J.F."/>
            <person name="Song J.Y."/>
        </authorList>
    </citation>
    <scope>NUCLEOTIDE SEQUENCE [LARGE SCALE GENOMIC DNA]</scope>
    <source>
        <strain evidence="5 6">DSW-74</strain>
    </source>
</reference>
<dbReference type="STRING" id="1300349.I603_1808"/>
<evidence type="ECO:0000256" key="1">
    <source>
        <dbReference type="ARBA" id="ARBA00023015"/>
    </source>
</evidence>
<dbReference type="InterPro" id="IPR009057">
    <property type="entry name" value="Homeodomain-like_sf"/>
</dbReference>
<dbReference type="SUPFAM" id="SSF46689">
    <property type="entry name" value="Homeodomain-like"/>
    <property type="match status" value="1"/>
</dbReference>
<dbReference type="GO" id="GO:0005829">
    <property type="term" value="C:cytosol"/>
    <property type="evidence" value="ECO:0007669"/>
    <property type="project" value="TreeGrafter"/>
</dbReference>
<dbReference type="InterPro" id="IPR020449">
    <property type="entry name" value="Tscrpt_reg_AraC-type_HTH"/>
</dbReference>
<comment type="caution">
    <text evidence="5">The sequence shown here is derived from an EMBL/GenBank/DDBJ whole genome shotgun (WGS) entry which is preliminary data.</text>
</comment>
<protein>
    <submittedName>
        <fullName evidence="5">Transcriptional regulator, AraC family protein</fullName>
    </submittedName>
</protein>
<evidence type="ECO:0000313" key="6">
    <source>
        <dbReference type="Proteomes" id="UP000092484"/>
    </source>
</evidence>
<evidence type="ECO:0000256" key="2">
    <source>
        <dbReference type="ARBA" id="ARBA00023125"/>
    </source>
</evidence>
<gene>
    <name evidence="5" type="ORF">I603_1808</name>
</gene>
<dbReference type="InterPro" id="IPR018062">
    <property type="entry name" value="HTH_AraC-typ_CS"/>
</dbReference>
<evidence type="ECO:0000259" key="4">
    <source>
        <dbReference type="PROSITE" id="PS01124"/>
    </source>
</evidence>
<dbReference type="PANTHER" id="PTHR47894">
    <property type="entry name" value="HTH-TYPE TRANSCRIPTIONAL REGULATOR GADX"/>
    <property type="match status" value="1"/>
</dbReference>
<dbReference type="PANTHER" id="PTHR47894:SF1">
    <property type="entry name" value="HTH-TYPE TRANSCRIPTIONAL REGULATOR VQSM"/>
    <property type="match status" value="1"/>
</dbReference>
<keyword evidence="1" id="KW-0805">Transcription regulation</keyword>
<dbReference type="EMBL" id="LZYB01000004">
    <property type="protein sequence ID" value="OBV10595.1"/>
    <property type="molecule type" value="Genomic_DNA"/>
</dbReference>
<dbReference type="InterPro" id="IPR018060">
    <property type="entry name" value="HTH_AraC"/>
</dbReference>
<dbReference type="AlphaFoldDB" id="A0A1A7BHA3"/>
<dbReference type="Gene3D" id="1.10.10.60">
    <property type="entry name" value="Homeodomain-like"/>
    <property type="match status" value="1"/>
</dbReference>
<sequence>MYVISPVGFDEFLDRLMRNDPEFASSKVPTGVTAFWCESLGRPGWMFAGTDLDPGSPLPREISQINDLQIMSNLLQMHGEARLAAMMLEWSNYPAQSQILAAPDLGAALQFVVTASNRKNPAMAARIIRSQGMAVFRFDMDPRFGPFCGIHEQLLLIWIFLIIRSFLGVSAQGIGQLPRIVISRLHSNDAIDALLPCEVVYDSEAASVGVPEELMDFPGLTFDPELWASILASLEKAGGGKRRPSSRRPDEIEHLVRNVLAKEARVPPFAEIAAELGLSERTLARNFAACGQTYRALIDKLRMAMAQEMLLQDGLKVKDLGHQLGYSDPSAFVRSFRRYSGVSPARWRKMKKREGSPHGGSTR</sequence>
<keyword evidence="2" id="KW-0238">DNA-binding</keyword>
<feature type="domain" description="HTH araC/xylS-type" evidence="4">
    <location>
        <begin position="250"/>
        <end position="350"/>
    </location>
</feature>
<dbReference type="GO" id="GO:0003700">
    <property type="term" value="F:DNA-binding transcription factor activity"/>
    <property type="evidence" value="ECO:0007669"/>
    <property type="project" value="InterPro"/>
</dbReference>
<dbReference type="GO" id="GO:0000976">
    <property type="term" value="F:transcription cis-regulatory region binding"/>
    <property type="evidence" value="ECO:0007669"/>
    <property type="project" value="TreeGrafter"/>
</dbReference>
<evidence type="ECO:0000256" key="3">
    <source>
        <dbReference type="ARBA" id="ARBA00023163"/>
    </source>
</evidence>
<dbReference type="PRINTS" id="PR00032">
    <property type="entry name" value="HTHARAC"/>
</dbReference>
<dbReference type="PROSITE" id="PS00041">
    <property type="entry name" value="HTH_ARAC_FAMILY_1"/>
    <property type="match status" value="1"/>
</dbReference>
<dbReference type="Proteomes" id="UP000092484">
    <property type="component" value="Unassembled WGS sequence"/>
</dbReference>
<keyword evidence="3" id="KW-0804">Transcription</keyword>
<accession>A0A1A7BHA3</accession>
<dbReference type="Pfam" id="PF12833">
    <property type="entry name" value="HTH_18"/>
    <property type="match status" value="1"/>
</dbReference>
<evidence type="ECO:0000313" key="5">
    <source>
        <dbReference type="EMBL" id="OBV10595.1"/>
    </source>
</evidence>
<dbReference type="SMART" id="SM00342">
    <property type="entry name" value="HTH_ARAC"/>
    <property type="match status" value="1"/>
</dbReference>
<dbReference type="PROSITE" id="PS01124">
    <property type="entry name" value="HTH_ARAC_FAMILY_2"/>
    <property type="match status" value="1"/>
</dbReference>
<name>A0A1A7BHA3_9SPHN</name>
<keyword evidence="6" id="KW-1185">Reference proteome</keyword>
<proteinExistence type="predicted"/>